<dbReference type="SMART" id="SM00636">
    <property type="entry name" value="Glyco_18"/>
    <property type="match status" value="1"/>
</dbReference>
<dbReference type="GO" id="GO:0005975">
    <property type="term" value="P:carbohydrate metabolic process"/>
    <property type="evidence" value="ECO:0007669"/>
    <property type="project" value="InterPro"/>
</dbReference>
<dbReference type="PANTHER" id="PTHR11177:SF383">
    <property type="entry name" value="GLYCOSYL HYDROLASE FAMILY PROTEIN WITH CHITINASE INSERTION DOMAIN-CONTAINING PROTEIN"/>
    <property type="match status" value="1"/>
</dbReference>
<dbReference type="InterPro" id="IPR050314">
    <property type="entry name" value="Glycosyl_Hydrlase_18"/>
</dbReference>
<evidence type="ECO:0000313" key="7">
    <source>
        <dbReference type="EMBL" id="KAJ9688919.1"/>
    </source>
</evidence>
<evidence type="ECO:0000313" key="8">
    <source>
        <dbReference type="Proteomes" id="UP001168098"/>
    </source>
</evidence>
<dbReference type="Proteomes" id="UP001168098">
    <property type="component" value="Unassembled WGS sequence"/>
</dbReference>
<evidence type="ECO:0000256" key="4">
    <source>
        <dbReference type="ARBA" id="ARBA00023180"/>
    </source>
</evidence>
<gene>
    <name evidence="7" type="ORF">PVL29_014533</name>
</gene>
<keyword evidence="2" id="KW-0732">Signal</keyword>
<evidence type="ECO:0000259" key="6">
    <source>
        <dbReference type="PROSITE" id="PS51910"/>
    </source>
</evidence>
<dbReference type="InterPro" id="IPR001223">
    <property type="entry name" value="Glyco_hydro18_cat"/>
</dbReference>
<proteinExistence type="inferred from homology"/>
<dbReference type="Pfam" id="PF00704">
    <property type="entry name" value="Glyco_hydro_18"/>
    <property type="match status" value="1"/>
</dbReference>
<dbReference type="Gene3D" id="3.20.20.80">
    <property type="entry name" value="Glycosidases"/>
    <property type="match status" value="1"/>
</dbReference>
<dbReference type="GO" id="GO:0008061">
    <property type="term" value="F:chitin binding"/>
    <property type="evidence" value="ECO:0007669"/>
    <property type="project" value="InterPro"/>
</dbReference>
<reference evidence="7 8" key="1">
    <citation type="journal article" date="2023" name="BMC Biotechnol.">
        <title>Vitis rotundifolia cv Carlos genome sequencing.</title>
        <authorList>
            <person name="Huff M."/>
            <person name="Hulse-Kemp A."/>
            <person name="Scheffler B."/>
            <person name="Youngblood R."/>
            <person name="Simpson S."/>
            <person name="Babiker E."/>
            <person name="Staton M."/>
        </authorList>
    </citation>
    <scope>NUCLEOTIDE SEQUENCE [LARGE SCALE GENOMIC DNA]</scope>
    <source>
        <tissue evidence="7">Leaf</tissue>
    </source>
</reference>
<dbReference type="GO" id="GO:0004568">
    <property type="term" value="F:chitinase activity"/>
    <property type="evidence" value="ECO:0007669"/>
    <property type="project" value="TreeGrafter"/>
</dbReference>
<dbReference type="InterPro" id="IPR029070">
    <property type="entry name" value="Chitinase_insertion_sf"/>
</dbReference>
<dbReference type="SUPFAM" id="SSF51445">
    <property type="entry name" value="(Trans)glycosidases"/>
    <property type="match status" value="1"/>
</dbReference>
<dbReference type="SUPFAM" id="SSF54556">
    <property type="entry name" value="Chitinase insertion domain"/>
    <property type="match status" value="1"/>
</dbReference>
<name>A0AA38ZIL2_VITRO</name>
<protein>
    <recommendedName>
        <fullName evidence="6">GH18 domain-containing protein</fullName>
    </recommendedName>
</protein>
<evidence type="ECO:0000256" key="1">
    <source>
        <dbReference type="ARBA" id="ARBA00008682"/>
    </source>
</evidence>
<feature type="domain" description="GH18" evidence="6">
    <location>
        <begin position="1"/>
        <end position="257"/>
    </location>
</feature>
<comment type="caution">
    <text evidence="7">The sequence shown here is derived from an EMBL/GenBank/DDBJ whole genome shotgun (WGS) entry which is preliminary data.</text>
</comment>
<dbReference type="InterPro" id="IPR017853">
    <property type="entry name" value="GH"/>
</dbReference>
<dbReference type="AlphaFoldDB" id="A0AA38ZIL2"/>
<evidence type="ECO:0000256" key="5">
    <source>
        <dbReference type="ARBA" id="ARBA00023295"/>
    </source>
</evidence>
<evidence type="ECO:0000256" key="2">
    <source>
        <dbReference type="ARBA" id="ARBA00022729"/>
    </source>
</evidence>
<dbReference type="GO" id="GO:0006032">
    <property type="term" value="P:chitin catabolic process"/>
    <property type="evidence" value="ECO:0007669"/>
    <property type="project" value="TreeGrafter"/>
</dbReference>
<keyword evidence="5" id="KW-0326">Glycosidase</keyword>
<comment type="similarity">
    <text evidence="1">Belongs to the glycosyl hydrolase 18 family. Chitinase class V subfamily.</text>
</comment>
<dbReference type="EMBL" id="JARBHA010000011">
    <property type="protein sequence ID" value="KAJ9688919.1"/>
    <property type="molecule type" value="Genomic_DNA"/>
</dbReference>
<keyword evidence="3" id="KW-0378">Hydrolase</keyword>
<keyword evidence="4" id="KW-0325">Glycoprotein</keyword>
<dbReference type="PROSITE" id="PS51910">
    <property type="entry name" value="GH18_2"/>
    <property type="match status" value="1"/>
</dbReference>
<dbReference type="PANTHER" id="PTHR11177">
    <property type="entry name" value="CHITINASE"/>
    <property type="match status" value="1"/>
</dbReference>
<evidence type="ECO:0000256" key="3">
    <source>
        <dbReference type="ARBA" id="ARBA00022801"/>
    </source>
</evidence>
<dbReference type="Gene3D" id="3.10.50.10">
    <property type="match status" value="1"/>
</dbReference>
<dbReference type="FunFam" id="3.10.50.10:FF:000003">
    <property type="entry name" value="Class V chitinase CHIT5b"/>
    <property type="match status" value="1"/>
</dbReference>
<accession>A0AA38ZIL2</accession>
<organism evidence="7 8">
    <name type="scientific">Vitis rotundifolia</name>
    <name type="common">Muscadine grape</name>
    <dbReference type="NCBI Taxonomy" id="103349"/>
    <lineage>
        <taxon>Eukaryota</taxon>
        <taxon>Viridiplantae</taxon>
        <taxon>Streptophyta</taxon>
        <taxon>Embryophyta</taxon>
        <taxon>Tracheophyta</taxon>
        <taxon>Spermatophyta</taxon>
        <taxon>Magnoliopsida</taxon>
        <taxon>eudicotyledons</taxon>
        <taxon>Gunneridae</taxon>
        <taxon>Pentapetalae</taxon>
        <taxon>rosids</taxon>
        <taxon>Vitales</taxon>
        <taxon>Vitaceae</taxon>
        <taxon>Viteae</taxon>
        <taxon>Vitis</taxon>
    </lineage>
</organism>
<dbReference type="GO" id="GO:0005576">
    <property type="term" value="C:extracellular region"/>
    <property type="evidence" value="ECO:0007669"/>
    <property type="project" value="TreeGrafter"/>
</dbReference>
<dbReference type="InterPro" id="IPR011583">
    <property type="entry name" value="Chitinase_II/V-like_cat"/>
</dbReference>
<keyword evidence="8" id="KW-1185">Reference proteome</keyword>
<sequence>MGGRANSRTTFINSSINLARLYNFHGLDLDWEYPTTATAMKNYGVLLTEWRAAVANVSKKPGKAPLILTAEVYHAPGIETLGYPVNSMAASLDWINAMAYDFHNPNFSQLTRSPAALYDQGNQYYNGNYGIVAWIQAGLPAKKIVLGFPFYGYAWRLVSASDHGLLAPANGPATAGDGSMGYNQIRQFIEQNGAVKVFNANMVGDYCYAGTVWIGYDDNQSVSSKVSYAEGKGLLGYFAWHVGVDYNWVLSQLGLYA</sequence>